<evidence type="ECO:0000313" key="3">
    <source>
        <dbReference type="EMBL" id="SFC80360.1"/>
    </source>
</evidence>
<dbReference type="InterPro" id="IPR012338">
    <property type="entry name" value="Beta-lactam/transpept-like"/>
</dbReference>
<dbReference type="Pfam" id="PF00144">
    <property type="entry name" value="Beta-lactamase"/>
    <property type="match status" value="1"/>
</dbReference>
<sequence length="417" mass="44498">MARGVGERAEVCLFCCSVRPVRRLWCEWKSVEPMSEVTAEVSATIRGTVADGFEPVREEFAALLRETPQHAAQVSVFAGERQVVDLWGGPDIEGSTLTGVFSSTKGAAYLATALLIQAGELELDREVIAYWPEFGAAGKDTVTVRDLLTHRAGAIGTDDGFTVEELSDDRIVAERVAAHRPYWRPGSGFGYHALTIGALAGEVLRRITGRTMRQFYEEEIRAPFGIDLHLGLPEELEHRVAPVLPARLTREERREAERTAAAPDSLGGIAGNEHRPEQPPLAELPNQRCVRAGGPASVGGVGSARGLAGLYAAAVSGTGGRAPLLRPETAALLARPHSVGHDMVLGSHRCFGIGFMTGLPFLGAGSFGHDGAGGSMAWADPRTGLAFGYVRRRFPHPGGAGPDAERLSRAARRCVLG</sequence>
<name>A0A1I1MFI9_9ACTN</name>
<evidence type="ECO:0000259" key="2">
    <source>
        <dbReference type="Pfam" id="PF00144"/>
    </source>
</evidence>
<dbReference type="EMBL" id="FOLM01000006">
    <property type="protein sequence ID" value="SFC80360.1"/>
    <property type="molecule type" value="Genomic_DNA"/>
</dbReference>
<dbReference type="PANTHER" id="PTHR43319:SF3">
    <property type="entry name" value="BETA-LACTAMASE-RELATED DOMAIN-CONTAINING PROTEIN"/>
    <property type="match status" value="1"/>
</dbReference>
<dbReference type="InterPro" id="IPR001466">
    <property type="entry name" value="Beta-lactam-related"/>
</dbReference>
<dbReference type="SUPFAM" id="SSF56601">
    <property type="entry name" value="beta-lactamase/transpeptidase-like"/>
    <property type="match status" value="1"/>
</dbReference>
<feature type="region of interest" description="Disordered" evidence="1">
    <location>
        <begin position="251"/>
        <end position="280"/>
    </location>
</feature>
<proteinExistence type="predicted"/>
<protein>
    <submittedName>
        <fullName evidence="3">CubicO group peptidase, beta-lactamase class C family</fullName>
    </submittedName>
</protein>
<accession>A0A1I1MFI9</accession>
<dbReference type="Gene3D" id="3.40.710.10">
    <property type="entry name" value="DD-peptidase/beta-lactamase superfamily"/>
    <property type="match status" value="1"/>
</dbReference>
<organism evidence="3 4">
    <name type="scientific">Streptomyces aidingensis</name>
    <dbReference type="NCBI Taxonomy" id="910347"/>
    <lineage>
        <taxon>Bacteria</taxon>
        <taxon>Bacillati</taxon>
        <taxon>Actinomycetota</taxon>
        <taxon>Actinomycetes</taxon>
        <taxon>Kitasatosporales</taxon>
        <taxon>Streptomycetaceae</taxon>
        <taxon>Streptomyces</taxon>
    </lineage>
</organism>
<evidence type="ECO:0000313" key="4">
    <source>
        <dbReference type="Proteomes" id="UP000199207"/>
    </source>
</evidence>
<keyword evidence="4" id="KW-1185">Reference proteome</keyword>
<gene>
    <name evidence="3" type="ORF">SAMN05421773_106100</name>
</gene>
<reference evidence="3 4" key="1">
    <citation type="submission" date="2016-10" db="EMBL/GenBank/DDBJ databases">
        <authorList>
            <person name="de Groot N.N."/>
        </authorList>
    </citation>
    <scope>NUCLEOTIDE SEQUENCE [LARGE SCALE GENOMIC DNA]</scope>
    <source>
        <strain evidence="3 4">CGMCC 4.5739</strain>
    </source>
</reference>
<dbReference type="AlphaFoldDB" id="A0A1I1MFI9"/>
<evidence type="ECO:0000256" key="1">
    <source>
        <dbReference type="SAM" id="MobiDB-lite"/>
    </source>
</evidence>
<dbReference type="InterPro" id="IPR052907">
    <property type="entry name" value="Beta-lactamase/esterase"/>
</dbReference>
<dbReference type="PANTHER" id="PTHR43319">
    <property type="entry name" value="BETA-LACTAMASE-RELATED"/>
    <property type="match status" value="1"/>
</dbReference>
<dbReference type="Proteomes" id="UP000199207">
    <property type="component" value="Unassembled WGS sequence"/>
</dbReference>
<dbReference type="STRING" id="910347.SAMN05421773_106100"/>
<feature type="domain" description="Beta-lactamase-related" evidence="2">
    <location>
        <begin position="61"/>
        <end position="405"/>
    </location>
</feature>